<dbReference type="AlphaFoldDB" id="A0A2N0Z532"/>
<proteinExistence type="predicted"/>
<dbReference type="InterPro" id="IPR023105">
    <property type="entry name" value="YkvR-like_sf"/>
</dbReference>
<evidence type="ECO:0000313" key="2">
    <source>
        <dbReference type="Proteomes" id="UP000233375"/>
    </source>
</evidence>
<keyword evidence="2" id="KW-1185">Reference proteome</keyword>
<gene>
    <name evidence="1" type="ORF">CWS01_04955</name>
</gene>
<evidence type="ECO:0000313" key="1">
    <source>
        <dbReference type="EMBL" id="PKG24613.1"/>
    </source>
</evidence>
<dbReference type="Proteomes" id="UP000233375">
    <property type="component" value="Unassembled WGS sequence"/>
</dbReference>
<name>A0A2N0Z532_9BACI</name>
<dbReference type="InterPro" id="IPR021596">
    <property type="entry name" value="DUF3219"/>
</dbReference>
<sequence>MPDEIVLDGESITVGSFKHEKIEGFHKISVVFPVTSEEYHRISTLLYKGTFAVFVPELDLSFRGTIQQYFTSITDLYKQGNVGEFTLSLIELKG</sequence>
<comment type="caution">
    <text evidence="1">The sequence shown here is derived from an EMBL/GenBank/DDBJ whole genome shotgun (WGS) entry which is preliminary data.</text>
</comment>
<dbReference type="OrthoDB" id="2920197at2"/>
<accession>A0A2N0Z532</accession>
<dbReference type="EMBL" id="PISE01000011">
    <property type="protein sequence ID" value="PKG24613.1"/>
    <property type="molecule type" value="Genomic_DNA"/>
</dbReference>
<dbReference type="SUPFAM" id="SSF159173">
    <property type="entry name" value="YkvR-like"/>
    <property type="match status" value="1"/>
</dbReference>
<organism evidence="1 2">
    <name type="scientific">Niallia nealsonii</name>
    <dbReference type="NCBI Taxonomy" id="115979"/>
    <lineage>
        <taxon>Bacteria</taxon>
        <taxon>Bacillati</taxon>
        <taxon>Bacillota</taxon>
        <taxon>Bacilli</taxon>
        <taxon>Bacillales</taxon>
        <taxon>Bacillaceae</taxon>
        <taxon>Niallia</taxon>
    </lineage>
</organism>
<protein>
    <submittedName>
        <fullName evidence="1">DUF3219 domain-containing protein</fullName>
    </submittedName>
</protein>
<reference evidence="1 2" key="1">
    <citation type="journal article" date="2003" name="Int. J. Syst. Evol. Microbiol.">
        <title>Bacillus nealsonii sp. nov., isolated from a spacecraft-assembly facility, whose spores are gamma-radiation resistant.</title>
        <authorList>
            <person name="Venkateswaran K."/>
            <person name="Kempf M."/>
            <person name="Chen F."/>
            <person name="Satomi M."/>
            <person name="Nicholson W."/>
            <person name="Kern R."/>
        </authorList>
    </citation>
    <scope>NUCLEOTIDE SEQUENCE [LARGE SCALE GENOMIC DNA]</scope>
    <source>
        <strain evidence="1 2">FO-92</strain>
    </source>
</reference>
<dbReference type="Gene3D" id="2.40.30.80">
    <property type="entry name" value="YkvR-like"/>
    <property type="match status" value="1"/>
</dbReference>
<dbReference type="RefSeq" id="WP_101175962.1">
    <property type="nucleotide sequence ID" value="NZ_PISE01000011.1"/>
</dbReference>
<dbReference type="Pfam" id="PF11514">
    <property type="entry name" value="DUF3219"/>
    <property type="match status" value="1"/>
</dbReference>